<keyword evidence="2" id="KW-1185">Reference proteome</keyword>
<sequence length="175" mass="19261">MCNNISRYSLESDFIWSIDLEQLLSSTYITVQERFHVLGDEVFAWARQQTIPGLEHGCFPSLGSVFQAAFAIYDLKNLSLYKGILTENQIQHISKGEKPTQEKLDSKADVVFEVALALAISRGPLDSGLFEKAAKEFGKTGALVLINYVAIYACTCILLNGVDTPVSNIGVFPGH</sequence>
<proteinExistence type="predicted"/>
<organism evidence="1 2">
    <name type="scientific">Zasmidium cellare</name>
    <name type="common">Wine cellar mold</name>
    <name type="synonym">Racodium cellare</name>
    <dbReference type="NCBI Taxonomy" id="395010"/>
    <lineage>
        <taxon>Eukaryota</taxon>
        <taxon>Fungi</taxon>
        <taxon>Dikarya</taxon>
        <taxon>Ascomycota</taxon>
        <taxon>Pezizomycotina</taxon>
        <taxon>Dothideomycetes</taxon>
        <taxon>Dothideomycetidae</taxon>
        <taxon>Mycosphaerellales</taxon>
        <taxon>Mycosphaerellaceae</taxon>
        <taxon>Zasmidium</taxon>
    </lineage>
</organism>
<dbReference type="Proteomes" id="UP001305779">
    <property type="component" value="Unassembled WGS sequence"/>
</dbReference>
<dbReference type="EMBL" id="JAXOVC010000007">
    <property type="protein sequence ID" value="KAK4498639.1"/>
    <property type="molecule type" value="Genomic_DNA"/>
</dbReference>
<evidence type="ECO:0000313" key="1">
    <source>
        <dbReference type="EMBL" id="KAK4498639.1"/>
    </source>
</evidence>
<reference evidence="1 2" key="1">
    <citation type="journal article" date="2023" name="G3 (Bethesda)">
        <title>A chromosome-level genome assembly of Zasmidium syzygii isolated from banana leaves.</title>
        <authorList>
            <person name="van Westerhoven A.C."/>
            <person name="Mehrabi R."/>
            <person name="Talebi R."/>
            <person name="Steentjes M.B.F."/>
            <person name="Corcolon B."/>
            <person name="Chong P.A."/>
            <person name="Kema G.H.J."/>
            <person name="Seidl M.F."/>
        </authorList>
    </citation>
    <scope>NUCLEOTIDE SEQUENCE [LARGE SCALE GENOMIC DNA]</scope>
    <source>
        <strain evidence="1 2">P124</strain>
    </source>
</reference>
<name>A0ABR0EAX8_ZASCE</name>
<evidence type="ECO:0000313" key="2">
    <source>
        <dbReference type="Proteomes" id="UP001305779"/>
    </source>
</evidence>
<comment type="caution">
    <text evidence="1">The sequence shown here is derived from an EMBL/GenBank/DDBJ whole genome shotgun (WGS) entry which is preliminary data.</text>
</comment>
<protein>
    <submittedName>
        <fullName evidence="1">Uncharacterized protein</fullName>
    </submittedName>
</protein>
<gene>
    <name evidence="1" type="ORF">PRZ48_009149</name>
</gene>
<accession>A0ABR0EAX8</accession>